<organism evidence="2 3">
    <name type="scientific">Leptospira ilyithenensis</name>
    <dbReference type="NCBI Taxonomy" id="2484901"/>
    <lineage>
        <taxon>Bacteria</taxon>
        <taxon>Pseudomonadati</taxon>
        <taxon>Spirochaetota</taxon>
        <taxon>Spirochaetia</taxon>
        <taxon>Leptospirales</taxon>
        <taxon>Leptospiraceae</taxon>
        <taxon>Leptospira</taxon>
    </lineage>
</organism>
<dbReference type="SUPFAM" id="SSF47413">
    <property type="entry name" value="lambda repressor-like DNA-binding domains"/>
    <property type="match status" value="1"/>
</dbReference>
<dbReference type="AlphaFoldDB" id="A0A4R9LT02"/>
<dbReference type="EMBL" id="RQHV01000034">
    <property type="protein sequence ID" value="TGN13109.1"/>
    <property type="molecule type" value="Genomic_DNA"/>
</dbReference>
<accession>A0A4R9LT02</accession>
<dbReference type="PROSITE" id="PS50943">
    <property type="entry name" value="HTH_CROC1"/>
    <property type="match status" value="1"/>
</dbReference>
<feature type="domain" description="HTH cro/C1-type" evidence="1">
    <location>
        <begin position="84"/>
        <end position="141"/>
    </location>
</feature>
<dbReference type="InterPro" id="IPR035069">
    <property type="entry name" value="TTHA1013/TTHA0281-like"/>
</dbReference>
<dbReference type="Gene3D" id="1.10.260.40">
    <property type="entry name" value="lambda repressor-like DNA-binding domains"/>
    <property type="match status" value="1"/>
</dbReference>
<dbReference type="Pfam" id="PF01381">
    <property type="entry name" value="HTH_3"/>
    <property type="match status" value="1"/>
</dbReference>
<protein>
    <submittedName>
        <fullName evidence="2">Type II toxin-antitoxin system HicB family antitoxin</fullName>
    </submittedName>
</protein>
<sequence>MEYHFKIHSEKNNGFWAQCIEIPEAKTQADSLHELHSNMEEVINLVLDDPENKDVLPPFPKKLKVTKDIIKVKVDPKISFALILKRERLKRNLTQRQVADKLGLKNLYSYQRLESAKTANPQLTTISKVKAIFPNVRLEEVV</sequence>
<dbReference type="SUPFAM" id="SSF143100">
    <property type="entry name" value="TTHA1013/TTHA0281-like"/>
    <property type="match status" value="1"/>
</dbReference>
<evidence type="ECO:0000259" key="1">
    <source>
        <dbReference type="PROSITE" id="PS50943"/>
    </source>
</evidence>
<dbReference type="Gene3D" id="3.30.160.250">
    <property type="match status" value="1"/>
</dbReference>
<evidence type="ECO:0000313" key="2">
    <source>
        <dbReference type="EMBL" id="TGN13109.1"/>
    </source>
</evidence>
<reference evidence="2" key="1">
    <citation type="journal article" date="2019" name="PLoS Negl. Trop. Dis.">
        <title>Revisiting the worldwide diversity of Leptospira species in the environment.</title>
        <authorList>
            <person name="Vincent A.T."/>
            <person name="Schiettekatte O."/>
            <person name="Bourhy P."/>
            <person name="Veyrier F.J."/>
            <person name="Picardeau M."/>
        </authorList>
    </citation>
    <scope>NUCLEOTIDE SEQUENCE [LARGE SCALE GENOMIC DNA]</scope>
    <source>
        <strain evidence="2">201400974</strain>
    </source>
</reference>
<dbReference type="Proteomes" id="UP000298264">
    <property type="component" value="Unassembled WGS sequence"/>
</dbReference>
<dbReference type="InterPro" id="IPR010982">
    <property type="entry name" value="Lambda_DNA-bd_dom_sf"/>
</dbReference>
<comment type="caution">
    <text evidence="2">The sequence shown here is derived from an EMBL/GenBank/DDBJ whole genome shotgun (WGS) entry which is preliminary data.</text>
</comment>
<dbReference type="OrthoDB" id="9807959at2"/>
<gene>
    <name evidence="2" type="ORF">EHS11_04820</name>
</gene>
<dbReference type="InterPro" id="IPR001387">
    <property type="entry name" value="Cro/C1-type_HTH"/>
</dbReference>
<evidence type="ECO:0000313" key="3">
    <source>
        <dbReference type="Proteomes" id="UP000298264"/>
    </source>
</evidence>
<dbReference type="GO" id="GO:0003677">
    <property type="term" value="F:DNA binding"/>
    <property type="evidence" value="ECO:0007669"/>
    <property type="project" value="InterPro"/>
</dbReference>
<proteinExistence type="predicted"/>
<dbReference type="RefSeq" id="WP_135763284.1">
    <property type="nucleotide sequence ID" value="NZ_RQHV01000034.1"/>
</dbReference>
<keyword evidence="3" id="KW-1185">Reference proteome</keyword>
<dbReference type="SMART" id="SM00530">
    <property type="entry name" value="HTH_XRE"/>
    <property type="match status" value="1"/>
</dbReference>
<dbReference type="CDD" id="cd00093">
    <property type="entry name" value="HTH_XRE"/>
    <property type="match status" value="1"/>
</dbReference>
<name>A0A4R9LT02_9LEPT</name>